<evidence type="ECO:0000313" key="3">
    <source>
        <dbReference type="Proteomes" id="UP000237846"/>
    </source>
</evidence>
<evidence type="ECO:0000259" key="1">
    <source>
        <dbReference type="Pfam" id="PF03374"/>
    </source>
</evidence>
<dbReference type="AlphaFoldDB" id="A0A2T0PUA5"/>
<name>A0A2T0PUA5_9ACTN</name>
<feature type="domain" description="Antirepressor protein C-terminal" evidence="1">
    <location>
        <begin position="61"/>
        <end position="154"/>
    </location>
</feature>
<proteinExistence type="predicted"/>
<gene>
    <name evidence="2" type="ORF">CLV72_110231</name>
</gene>
<sequence>MNAGAPETVDPALATGPAHPAGLVLDPPLDLDTDDPEILDLIDRFAQGTRLAVAQARRARAELELTRPRARKYLRFIDSGSSVYRRELAKQFGMTQREFDGVLRRKAVVWKREWLPRKGYETWFEQVREELPNGRFVRVLKVTPEGVDGIMDLFDALGYVVVTEAA</sequence>
<reference evidence="2 3" key="1">
    <citation type="submission" date="2018-03" db="EMBL/GenBank/DDBJ databases">
        <title>Genomic Encyclopedia of Archaeal and Bacterial Type Strains, Phase II (KMG-II): from individual species to whole genera.</title>
        <authorList>
            <person name="Goeker M."/>
        </authorList>
    </citation>
    <scope>NUCLEOTIDE SEQUENCE [LARGE SCALE GENOMIC DNA]</scope>
    <source>
        <strain evidence="2 3">DSM 45601</strain>
    </source>
</reference>
<dbReference type="EMBL" id="PVZC01000010">
    <property type="protein sequence ID" value="PRX92470.1"/>
    <property type="molecule type" value="Genomic_DNA"/>
</dbReference>
<dbReference type="Pfam" id="PF03374">
    <property type="entry name" value="ANT"/>
    <property type="match status" value="1"/>
</dbReference>
<evidence type="ECO:0000313" key="2">
    <source>
        <dbReference type="EMBL" id="PRX92470.1"/>
    </source>
</evidence>
<keyword evidence="3" id="KW-1185">Reference proteome</keyword>
<dbReference type="GO" id="GO:0003677">
    <property type="term" value="F:DNA binding"/>
    <property type="evidence" value="ECO:0007669"/>
    <property type="project" value="InterPro"/>
</dbReference>
<organism evidence="2 3">
    <name type="scientific">Allonocardiopsis opalescens</name>
    <dbReference type="NCBI Taxonomy" id="1144618"/>
    <lineage>
        <taxon>Bacteria</taxon>
        <taxon>Bacillati</taxon>
        <taxon>Actinomycetota</taxon>
        <taxon>Actinomycetes</taxon>
        <taxon>Streptosporangiales</taxon>
        <taxon>Allonocardiopsis</taxon>
    </lineage>
</organism>
<accession>A0A2T0PUA5</accession>
<protein>
    <submittedName>
        <fullName evidence="2">Phage antirepressor YoqD-like protein</fullName>
    </submittedName>
</protein>
<dbReference type="Proteomes" id="UP000237846">
    <property type="component" value="Unassembled WGS sequence"/>
</dbReference>
<dbReference type="InterPro" id="IPR005039">
    <property type="entry name" value="Ant_C"/>
</dbReference>
<comment type="caution">
    <text evidence="2">The sequence shown here is derived from an EMBL/GenBank/DDBJ whole genome shotgun (WGS) entry which is preliminary data.</text>
</comment>